<evidence type="ECO:0000256" key="10">
    <source>
        <dbReference type="PROSITE-ProRule" id="PRU01360"/>
    </source>
</evidence>
<keyword evidence="6 11" id="KW-0798">TonB box</keyword>
<evidence type="ECO:0000256" key="6">
    <source>
        <dbReference type="ARBA" id="ARBA00023077"/>
    </source>
</evidence>
<dbReference type="SUPFAM" id="SSF49464">
    <property type="entry name" value="Carboxypeptidase regulatory domain-like"/>
    <property type="match status" value="1"/>
</dbReference>
<evidence type="ECO:0000256" key="9">
    <source>
        <dbReference type="ARBA" id="ARBA00023237"/>
    </source>
</evidence>
<comment type="caution">
    <text evidence="15">The sequence shown here is derived from an EMBL/GenBank/DDBJ whole genome shotgun (WGS) entry which is preliminary data.</text>
</comment>
<feature type="chain" id="PRO_5047283996" description="TonB-dependent receptor" evidence="12">
    <location>
        <begin position="21"/>
        <end position="804"/>
    </location>
</feature>
<reference evidence="16" key="1">
    <citation type="journal article" date="2019" name="Int. J. Syst. Evol. Microbiol.">
        <title>The Global Catalogue of Microorganisms (GCM) 10K type strain sequencing project: providing services to taxonomists for standard genome sequencing and annotation.</title>
        <authorList>
            <consortium name="The Broad Institute Genomics Platform"/>
            <consortium name="The Broad Institute Genome Sequencing Center for Infectious Disease"/>
            <person name="Wu L."/>
            <person name="Ma J."/>
        </authorList>
    </citation>
    <scope>NUCLEOTIDE SEQUENCE [LARGE SCALE GENOMIC DNA]</scope>
    <source>
        <strain evidence="16">JCM 16231</strain>
    </source>
</reference>
<evidence type="ECO:0000256" key="7">
    <source>
        <dbReference type="ARBA" id="ARBA00023136"/>
    </source>
</evidence>
<evidence type="ECO:0000256" key="1">
    <source>
        <dbReference type="ARBA" id="ARBA00004571"/>
    </source>
</evidence>
<accession>A0ABP3VJM5</accession>
<evidence type="ECO:0008006" key="17">
    <source>
        <dbReference type="Google" id="ProtNLM"/>
    </source>
</evidence>
<dbReference type="Gene3D" id="2.40.170.20">
    <property type="entry name" value="TonB-dependent receptor, beta-barrel domain"/>
    <property type="match status" value="1"/>
</dbReference>
<proteinExistence type="inferred from homology"/>
<keyword evidence="16" id="KW-1185">Reference proteome</keyword>
<dbReference type="Pfam" id="PF13715">
    <property type="entry name" value="CarbopepD_reg_2"/>
    <property type="match status" value="1"/>
</dbReference>
<dbReference type="Gene3D" id="2.60.40.1120">
    <property type="entry name" value="Carboxypeptidase-like, regulatory domain"/>
    <property type="match status" value="1"/>
</dbReference>
<keyword evidence="2 10" id="KW-0813">Transport</keyword>
<dbReference type="SUPFAM" id="SSF56935">
    <property type="entry name" value="Porins"/>
    <property type="match status" value="1"/>
</dbReference>
<dbReference type="EMBL" id="BAAAGG010000005">
    <property type="protein sequence ID" value="GAA0759356.1"/>
    <property type="molecule type" value="Genomic_DNA"/>
</dbReference>
<dbReference type="InterPro" id="IPR012910">
    <property type="entry name" value="Plug_dom"/>
</dbReference>
<gene>
    <name evidence="15" type="ORF">GCM10009433_17470</name>
</gene>
<comment type="similarity">
    <text evidence="10 11">Belongs to the TonB-dependent receptor family.</text>
</comment>
<evidence type="ECO:0000256" key="12">
    <source>
        <dbReference type="SAM" id="SignalP"/>
    </source>
</evidence>
<organism evidence="15 16">
    <name type="scientific">Psychroflexus lacisalsi</name>
    <dbReference type="NCBI Taxonomy" id="503928"/>
    <lineage>
        <taxon>Bacteria</taxon>
        <taxon>Pseudomonadati</taxon>
        <taxon>Bacteroidota</taxon>
        <taxon>Flavobacteriia</taxon>
        <taxon>Flavobacteriales</taxon>
        <taxon>Flavobacteriaceae</taxon>
        <taxon>Psychroflexus</taxon>
    </lineage>
</organism>
<comment type="subcellular location">
    <subcellularLocation>
        <location evidence="1 10">Cell outer membrane</location>
        <topology evidence="1 10">Multi-pass membrane protein</topology>
    </subcellularLocation>
</comment>
<keyword evidence="3 10" id="KW-1134">Transmembrane beta strand</keyword>
<evidence type="ECO:0000313" key="15">
    <source>
        <dbReference type="EMBL" id="GAA0759356.1"/>
    </source>
</evidence>
<keyword evidence="8" id="KW-0675">Receptor</keyword>
<dbReference type="Pfam" id="PF00593">
    <property type="entry name" value="TonB_dep_Rec_b-barrel"/>
    <property type="match status" value="1"/>
</dbReference>
<dbReference type="InterPro" id="IPR036942">
    <property type="entry name" value="Beta-barrel_TonB_sf"/>
</dbReference>
<dbReference type="InterPro" id="IPR037066">
    <property type="entry name" value="Plug_dom_sf"/>
</dbReference>
<keyword evidence="7 10" id="KW-0472">Membrane</keyword>
<dbReference type="PANTHER" id="PTHR30069">
    <property type="entry name" value="TONB-DEPENDENT OUTER MEMBRANE RECEPTOR"/>
    <property type="match status" value="1"/>
</dbReference>
<dbReference type="PROSITE" id="PS52016">
    <property type="entry name" value="TONB_DEPENDENT_REC_3"/>
    <property type="match status" value="1"/>
</dbReference>
<evidence type="ECO:0000256" key="3">
    <source>
        <dbReference type="ARBA" id="ARBA00022452"/>
    </source>
</evidence>
<dbReference type="Pfam" id="PF07715">
    <property type="entry name" value="Plug"/>
    <property type="match status" value="1"/>
</dbReference>
<dbReference type="Proteomes" id="UP001500185">
    <property type="component" value="Unassembled WGS sequence"/>
</dbReference>
<dbReference type="Gene3D" id="2.170.130.10">
    <property type="entry name" value="TonB-dependent receptor, plug domain"/>
    <property type="match status" value="1"/>
</dbReference>
<dbReference type="PANTHER" id="PTHR30069:SF29">
    <property type="entry name" value="HEMOGLOBIN AND HEMOGLOBIN-HAPTOGLOBIN-BINDING PROTEIN 1-RELATED"/>
    <property type="match status" value="1"/>
</dbReference>
<dbReference type="RefSeq" id="WP_224454265.1">
    <property type="nucleotide sequence ID" value="NZ_BAAAGG010000005.1"/>
</dbReference>
<evidence type="ECO:0000256" key="4">
    <source>
        <dbReference type="ARBA" id="ARBA00022692"/>
    </source>
</evidence>
<keyword evidence="4 10" id="KW-0812">Transmembrane</keyword>
<dbReference type="InterPro" id="IPR008969">
    <property type="entry name" value="CarboxyPept-like_regulatory"/>
</dbReference>
<evidence type="ECO:0000256" key="11">
    <source>
        <dbReference type="RuleBase" id="RU003357"/>
    </source>
</evidence>
<protein>
    <recommendedName>
        <fullName evidence="17">TonB-dependent receptor</fullName>
    </recommendedName>
</protein>
<keyword evidence="5 12" id="KW-0732">Signal</keyword>
<feature type="domain" description="TonB-dependent receptor plug" evidence="14">
    <location>
        <begin position="124"/>
        <end position="223"/>
    </location>
</feature>
<name>A0ABP3VJM5_9FLAO</name>
<sequence length="804" mass="90562">MFQKFILLCLFLSVHLSVSAQNYNLTISGQIIDKHDNSNLQGAVIAINDSNTVVYSDENGNYKLENLCPGDLILKVTHPYCEPQTKKVTLKGNSVINFRLEHHLEELNEVLLKGKLYDKNLNSSISNQIKTEELENFSNASLGDALKTLSGVSSLNTGSSIVKPIIQGLHSSRVLIINDNVRLHDQQWGEDHAPNVDINSAANVTVIKGASALKYGGDAVGGTIVIEPQKAPLKDTLMGKTILTGATNGRGGTLATSLIKANSNGFNYRIQGSLKRLGDLESPNYQLTNTGQRENNISLGIGLNKIDYGIDFSYKLTNSEIGILRAAHIGNITDLEISINRQIPNFIDDFSYSITSPKQEVTHQIFKLSTFKKLKGIGEVNLQYSFQNNDRQEFDVRRGELRDKPAMDMNLKTHTLLAQLEWTALENFDSNFGVELNAQTNLPNPDTGVRRLIPDYDMYSVGAFATTEYDLSNKWKVDAGIRYDFSAIDAEKFYFESRWEQLNYDEIFPQFETNRIENGQIFTTPNFDYHNVSGTIGATHTFANDWQLITNLSSASRAPNPSELFSDGLHHSLARIELGELQIDSEQSFKIGAELQGTVDNFGFSLQPYYNHINNFIILEPSGADTSIRGAFPVWQYRQSDSRLFGVDASASYTYRNFDLVSNLAYVNGQDLEQDLPLINMPPFNIRNALTYRKTEWNNFYISFISQLVTEQNRFSDNNFDVRIINRTTGEFEEKEVDISTPPEAYHLLDIRSGMQFEFGKKRLQINLIVNNMLNASYRSYLNALRFYADEVGTNAMLQLKLNY</sequence>
<evidence type="ECO:0000313" key="16">
    <source>
        <dbReference type="Proteomes" id="UP001500185"/>
    </source>
</evidence>
<evidence type="ECO:0000256" key="8">
    <source>
        <dbReference type="ARBA" id="ARBA00023170"/>
    </source>
</evidence>
<dbReference type="InterPro" id="IPR000531">
    <property type="entry name" value="Beta-barrel_TonB"/>
</dbReference>
<feature type="signal peptide" evidence="12">
    <location>
        <begin position="1"/>
        <end position="20"/>
    </location>
</feature>
<feature type="domain" description="TonB-dependent receptor-like beta-barrel" evidence="13">
    <location>
        <begin position="348"/>
        <end position="772"/>
    </location>
</feature>
<evidence type="ECO:0000259" key="14">
    <source>
        <dbReference type="Pfam" id="PF07715"/>
    </source>
</evidence>
<evidence type="ECO:0000256" key="2">
    <source>
        <dbReference type="ARBA" id="ARBA00022448"/>
    </source>
</evidence>
<dbReference type="InterPro" id="IPR039426">
    <property type="entry name" value="TonB-dep_rcpt-like"/>
</dbReference>
<evidence type="ECO:0000256" key="5">
    <source>
        <dbReference type="ARBA" id="ARBA00022729"/>
    </source>
</evidence>
<keyword evidence="9 10" id="KW-0998">Cell outer membrane</keyword>
<evidence type="ECO:0000259" key="13">
    <source>
        <dbReference type="Pfam" id="PF00593"/>
    </source>
</evidence>